<comment type="similarity">
    <text evidence="1">Belongs to the complex I NDUFA12 subunit family.</text>
</comment>
<dbReference type="GO" id="GO:0032981">
    <property type="term" value="P:mitochondrial respiratory chain complex I assembly"/>
    <property type="evidence" value="ECO:0007669"/>
    <property type="project" value="TreeGrafter"/>
</dbReference>
<dbReference type="InterPro" id="IPR007763">
    <property type="entry name" value="NDUFA12"/>
</dbReference>
<organism evidence="3 4">
    <name type="scientific">Funneliformis caledonium</name>
    <dbReference type="NCBI Taxonomy" id="1117310"/>
    <lineage>
        <taxon>Eukaryota</taxon>
        <taxon>Fungi</taxon>
        <taxon>Fungi incertae sedis</taxon>
        <taxon>Mucoromycota</taxon>
        <taxon>Glomeromycotina</taxon>
        <taxon>Glomeromycetes</taxon>
        <taxon>Glomerales</taxon>
        <taxon>Glomeraceae</taxon>
        <taxon>Funneliformis</taxon>
    </lineage>
</organism>
<evidence type="ECO:0000256" key="2">
    <source>
        <dbReference type="SAM" id="MobiDB-lite"/>
    </source>
</evidence>
<evidence type="ECO:0000313" key="3">
    <source>
        <dbReference type="EMBL" id="CAG8568129.1"/>
    </source>
</evidence>
<feature type="region of interest" description="Disordered" evidence="2">
    <location>
        <begin position="107"/>
        <end position="160"/>
    </location>
</feature>
<keyword evidence="4" id="KW-1185">Reference proteome</keyword>
<evidence type="ECO:0000256" key="1">
    <source>
        <dbReference type="ARBA" id="ARBA00007355"/>
    </source>
</evidence>
<feature type="compositionally biased region" description="Basic and acidic residues" evidence="2">
    <location>
        <begin position="107"/>
        <end position="119"/>
    </location>
</feature>
<dbReference type="GO" id="GO:0005739">
    <property type="term" value="C:mitochondrion"/>
    <property type="evidence" value="ECO:0007669"/>
    <property type="project" value="TreeGrafter"/>
</dbReference>
<dbReference type="EMBL" id="CAJVPQ010001751">
    <property type="protein sequence ID" value="CAG8568129.1"/>
    <property type="molecule type" value="Genomic_DNA"/>
</dbReference>
<dbReference type="InterPro" id="IPR052618">
    <property type="entry name" value="ComplexI_NDUFA12"/>
</dbReference>
<reference evidence="3" key="1">
    <citation type="submission" date="2021-06" db="EMBL/GenBank/DDBJ databases">
        <authorList>
            <person name="Kallberg Y."/>
            <person name="Tangrot J."/>
            <person name="Rosling A."/>
        </authorList>
    </citation>
    <scope>NUCLEOTIDE SEQUENCE</scope>
    <source>
        <strain evidence="3">UK204</strain>
    </source>
</reference>
<dbReference type="GO" id="GO:0045271">
    <property type="term" value="C:respiratory chain complex I"/>
    <property type="evidence" value="ECO:0007669"/>
    <property type="project" value="InterPro"/>
</dbReference>
<dbReference type="AlphaFoldDB" id="A0A9N9BJ47"/>
<name>A0A9N9BJ47_9GLOM</name>
<sequence>MSTLSRFTTAWKHIRFPWRSIVYVGSDNIGNEYYESTRQINGRTKRMVELKVKKDLIDYSGDEVPVQWESWLRHTRYDPPTIEEIVLANKRRELIIERAKKLDQEYEERKAKLASEQSKDQQNAPTEAEGGKKSFAHEFPPTIPGDAFEPETWNPIPKKK</sequence>
<comment type="caution">
    <text evidence="3">The sequence shown here is derived from an EMBL/GenBank/DDBJ whole genome shotgun (WGS) entry which is preliminary data.</text>
</comment>
<evidence type="ECO:0000313" key="4">
    <source>
        <dbReference type="Proteomes" id="UP000789570"/>
    </source>
</evidence>
<dbReference type="Pfam" id="PF05071">
    <property type="entry name" value="NDUFA12"/>
    <property type="match status" value="1"/>
</dbReference>
<proteinExistence type="inferred from homology"/>
<dbReference type="PANTHER" id="PTHR32470">
    <property type="entry name" value="ADH DEHYDROGENASE [UBIQUINONE] 1 ALPHA SUBCOMPLEX ASSEMBLY FACTOR 2"/>
    <property type="match status" value="1"/>
</dbReference>
<accession>A0A9N9BJ47</accession>
<dbReference type="PANTHER" id="PTHR32470:SF2">
    <property type="entry name" value="NADH DEHYDROGENASE [UBIQUINONE] 1 ALPHA SUBCOMPLEX ASSEMBLY FACTOR 2"/>
    <property type="match status" value="1"/>
</dbReference>
<gene>
    <name evidence="3" type="ORF">FCALED_LOCUS6955</name>
</gene>
<protein>
    <submittedName>
        <fullName evidence="3">15609_t:CDS:1</fullName>
    </submittedName>
</protein>
<dbReference type="OrthoDB" id="10255576at2759"/>
<dbReference type="Proteomes" id="UP000789570">
    <property type="component" value="Unassembled WGS sequence"/>
</dbReference>